<dbReference type="Gene3D" id="3.40.50.880">
    <property type="match status" value="1"/>
</dbReference>
<reference evidence="5 6" key="1">
    <citation type="submission" date="2020-08" db="EMBL/GenBank/DDBJ databases">
        <title>Sequencing the genomes of 1000 actinobacteria strains.</title>
        <authorList>
            <person name="Klenk H.-P."/>
        </authorList>
    </citation>
    <scope>NUCLEOTIDE SEQUENCE [LARGE SCALE GENOMIC DNA]</scope>
    <source>
        <strain evidence="5 6">DSM 45518</strain>
    </source>
</reference>
<dbReference type="EMBL" id="JACHMF010000001">
    <property type="protein sequence ID" value="MBB4692674.1"/>
    <property type="molecule type" value="Genomic_DNA"/>
</dbReference>
<dbReference type="Proteomes" id="UP000542742">
    <property type="component" value="Unassembled WGS sequence"/>
</dbReference>
<keyword evidence="5" id="KW-0224">Dipeptidase</keyword>
<dbReference type="Pfam" id="PF03575">
    <property type="entry name" value="Peptidase_S51"/>
    <property type="match status" value="1"/>
</dbReference>
<dbReference type="PANTHER" id="PTHR20842:SF0">
    <property type="entry name" value="ALPHA-ASPARTYL DIPEPTIDASE"/>
    <property type="match status" value="1"/>
</dbReference>
<dbReference type="InterPro" id="IPR005320">
    <property type="entry name" value="Peptidase_S51"/>
</dbReference>
<dbReference type="PANTHER" id="PTHR20842">
    <property type="entry name" value="PROTEASE S51 ALPHA-ASPARTYL DIPEPTIDASE"/>
    <property type="match status" value="1"/>
</dbReference>
<gene>
    <name evidence="5" type="ORF">BKA14_002822</name>
</gene>
<evidence type="ECO:0000256" key="4">
    <source>
        <dbReference type="ARBA" id="ARBA00022825"/>
    </source>
</evidence>
<accession>A0A7W7CQP7</accession>
<dbReference type="AlphaFoldDB" id="A0A7W7CQP7"/>
<dbReference type="EC" id="3.4.13.21" evidence="5"/>
<organism evidence="5 6">
    <name type="scientific">Paractinoplanes abujensis</name>
    <dbReference type="NCBI Taxonomy" id="882441"/>
    <lineage>
        <taxon>Bacteria</taxon>
        <taxon>Bacillati</taxon>
        <taxon>Actinomycetota</taxon>
        <taxon>Actinomycetes</taxon>
        <taxon>Micromonosporales</taxon>
        <taxon>Micromonosporaceae</taxon>
        <taxon>Paractinoplanes</taxon>
    </lineage>
</organism>
<name>A0A7W7CQP7_9ACTN</name>
<dbReference type="GO" id="GO:0008236">
    <property type="term" value="F:serine-type peptidase activity"/>
    <property type="evidence" value="ECO:0007669"/>
    <property type="project" value="UniProtKB-KW"/>
</dbReference>
<keyword evidence="3 5" id="KW-0378">Hydrolase</keyword>
<keyword evidence="6" id="KW-1185">Reference proteome</keyword>
<protein>
    <submittedName>
        <fullName evidence="5">Dipeptidase E</fullName>
        <ecNumber evidence="5">3.4.13.21</ecNumber>
    </submittedName>
</protein>
<evidence type="ECO:0000256" key="1">
    <source>
        <dbReference type="ARBA" id="ARBA00006534"/>
    </source>
</evidence>
<evidence type="ECO:0000313" key="6">
    <source>
        <dbReference type="Proteomes" id="UP000542742"/>
    </source>
</evidence>
<keyword evidence="2" id="KW-0645">Protease</keyword>
<sequence>MNVFLGSQGLGALGGWLDELTPRPRRAVLVPTAGNPMASAPWVGVAEAAIEGAGLSVRRLDLEAAAPGEVAEVLAEADLVFVTGGYPIFLLQHAQRTGFVGAVQQRVASGRLAYAGMSAGAALAAADLAGYRDDDDPGVVEDTSGLGLVSFYPLSHANRGREELYARIIAEEGDRYDFVPIRDDQAVVVRNGVRAVRPS</sequence>
<dbReference type="SUPFAM" id="SSF52317">
    <property type="entry name" value="Class I glutamine amidotransferase-like"/>
    <property type="match status" value="1"/>
</dbReference>
<dbReference type="GO" id="GO:0006508">
    <property type="term" value="P:proteolysis"/>
    <property type="evidence" value="ECO:0007669"/>
    <property type="project" value="UniProtKB-KW"/>
</dbReference>
<comment type="similarity">
    <text evidence="1">Belongs to the peptidase S51 family.</text>
</comment>
<evidence type="ECO:0000313" key="5">
    <source>
        <dbReference type="EMBL" id="MBB4692674.1"/>
    </source>
</evidence>
<comment type="caution">
    <text evidence="5">The sequence shown here is derived from an EMBL/GenBank/DDBJ whole genome shotgun (WGS) entry which is preliminary data.</text>
</comment>
<evidence type="ECO:0000256" key="2">
    <source>
        <dbReference type="ARBA" id="ARBA00022670"/>
    </source>
</evidence>
<dbReference type="GO" id="GO:0016805">
    <property type="term" value="F:dipeptidase activity"/>
    <property type="evidence" value="ECO:0007669"/>
    <property type="project" value="UniProtKB-KW"/>
</dbReference>
<keyword evidence="4" id="KW-0720">Serine protease</keyword>
<dbReference type="InterPro" id="IPR029062">
    <property type="entry name" value="Class_I_gatase-like"/>
</dbReference>
<dbReference type="RefSeq" id="WP_184951371.1">
    <property type="nucleotide sequence ID" value="NZ_BOMC01000064.1"/>
</dbReference>
<evidence type="ECO:0000256" key="3">
    <source>
        <dbReference type="ARBA" id="ARBA00022801"/>
    </source>
</evidence>
<proteinExistence type="inferred from homology"/>